<evidence type="ECO:0000313" key="3">
    <source>
        <dbReference type="EMBL" id="PKK58720.1"/>
    </source>
</evidence>
<dbReference type="VEuPathDB" id="FungiDB:RhiirA1_455363"/>
<dbReference type="Proteomes" id="UP000233469">
    <property type="component" value="Unassembled WGS sequence"/>
</dbReference>
<dbReference type="AlphaFoldDB" id="A0A2N1MAQ1"/>
<dbReference type="VEuPathDB" id="FungiDB:RhiirFUN_010541"/>
<evidence type="ECO:0000313" key="2">
    <source>
        <dbReference type="EMBL" id="PKK58195.1"/>
    </source>
</evidence>
<reference evidence="3 4" key="2">
    <citation type="submission" date="2017-10" db="EMBL/GenBank/DDBJ databases">
        <title>Extensive intraspecific genome diversity in a model arbuscular mycorrhizal fungus.</title>
        <authorList>
            <person name="Chen E.C.H."/>
            <person name="Morin E."/>
            <person name="Baudet D."/>
            <person name="Noel J."/>
            <person name="Ndikumana S."/>
            <person name="Charron P."/>
            <person name="St-Onge C."/>
            <person name="Giorgi J."/>
            <person name="Grigoriev I.V."/>
            <person name="Roux C."/>
            <person name="Martin F.M."/>
            <person name="Corradi N."/>
        </authorList>
    </citation>
    <scope>NUCLEOTIDE SEQUENCE [LARGE SCALE GENOMIC DNA]</scope>
    <source>
        <strain evidence="3 4">C2</strain>
    </source>
</reference>
<accession>A0A2N1MAQ1</accession>
<sequence>MLAYNNERQESRRWMFSYRDKDRRIQELLREKFAKYLLYRRDTSRLQRNTRQLQTNAQNQVNRMLVIIARKQTRIGELLREKFVFQLVIRQRDQNILNLQGQILALQNNPPNIQHIGMAGYPPPKFHGLAGEDPADYIRDLRQWCEASPNHDPNAGHQHRIRIDGLFESGLKDYARDWYETEIKGRNWELQNISDNTGLANIGAINGLANNNALRAINANQFRGGALHIRNTVPADNNAIANPLVPGHTVWEEDWSISGGRPTHLAPNAPNANAGGNVIARGMFVGQKIHTFLHDFPTVTAEKSKVKFQSLIQGNDPVGRFYANLKRMVKLAYPLLPAVNQDELVKQQFFHGLKPNNQIEVRRIGLETPLPGLIKKLEEIERYSAQQIPRTTLHQPSHKTNSQGSTSAEIDKLKSEIAFLRTQLAQPVQVHPQNNEALEKMYIRAVRLGMPPDVPRDLTSLDNYINDELIRRLGVANANYAKLSKQINAVKKLHKSGRKPIRKTSKTKKKKSKNKSKKKKSKSGRVHTARVDEQSDSDSSDNDTSSSESEDSSSSSESSSSESESEAEADAEINVNISRKKKSKTHKSPDPSGIASVPISEKVKQSSKSPTQDEQSRLEKIIEKIIEKVLNEKFGTITALLHPQNDNSKTLADSEEDEFIDVPMEIDFVRRKEPATDVATVKCRIKRLVIPAGTVDPGANFPIMSEDIAKRSKLEIDTKEKHDLRGIATTPTESLGIVRNVPVNFAPGCTIYADFAVVKYPKPMLILPNTLLDKYNYDLLASKRELRLECNGKEFFIPINMHKVKNKLEVNCATTTPECDDLSAPDIVSQDSQELGEDGSFKKK</sequence>
<feature type="region of interest" description="Disordered" evidence="1">
    <location>
        <begin position="490"/>
        <end position="616"/>
    </location>
</feature>
<feature type="compositionally biased region" description="Basic residues" evidence="1">
    <location>
        <begin position="491"/>
        <end position="528"/>
    </location>
</feature>
<dbReference type="EMBL" id="LLXL01003423">
    <property type="protein sequence ID" value="PKK58720.1"/>
    <property type="molecule type" value="Genomic_DNA"/>
</dbReference>
<dbReference type="VEuPathDB" id="FungiDB:RhiirFUN_024809"/>
<reference evidence="3 4" key="1">
    <citation type="submission" date="2016-04" db="EMBL/GenBank/DDBJ databases">
        <title>Genome analyses suggest a sexual origin of heterokaryosis in a supposedly ancient asexual fungus.</title>
        <authorList>
            <person name="Ropars J."/>
            <person name="Sedzielewska K."/>
            <person name="Noel J."/>
            <person name="Charron P."/>
            <person name="Farinelli L."/>
            <person name="Marton T."/>
            <person name="Kruger M."/>
            <person name="Pelin A."/>
            <person name="Brachmann A."/>
            <person name="Corradi N."/>
        </authorList>
    </citation>
    <scope>NUCLEOTIDE SEQUENCE [LARGE SCALE GENOMIC DNA]</scope>
    <source>
        <strain evidence="3 4">C2</strain>
    </source>
</reference>
<dbReference type="VEuPathDB" id="FungiDB:FUN_009255"/>
<dbReference type="Gene3D" id="2.40.70.10">
    <property type="entry name" value="Acid Proteases"/>
    <property type="match status" value="1"/>
</dbReference>
<organism evidence="3 4">
    <name type="scientific">Rhizophagus irregularis</name>
    <dbReference type="NCBI Taxonomy" id="588596"/>
    <lineage>
        <taxon>Eukaryota</taxon>
        <taxon>Fungi</taxon>
        <taxon>Fungi incertae sedis</taxon>
        <taxon>Mucoromycota</taxon>
        <taxon>Glomeromycotina</taxon>
        <taxon>Glomeromycetes</taxon>
        <taxon>Glomerales</taxon>
        <taxon>Glomeraceae</taxon>
        <taxon>Rhizophagus</taxon>
    </lineage>
</organism>
<comment type="caution">
    <text evidence="3">The sequence shown here is derived from an EMBL/GenBank/DDBJ whole genome shotgun (WGS) entry which is preliminary data.</text>
</comment>
<evidence type="ECO:0000256" key="1">
    <source>
        <dbReference type="SAM" id="MobiDB-lite"/>
    </source>
</evidence>
<name>A0A2N1MAQ1_9GLOM</name>
<feature type="region of interest" description="Disordered" evidence="1">
    <location>
        <begin position="388"/>
        <end position="408"/>
    </location>
</feature>
<feature type="compositionally biased region" description="Low complexity" evidence="1">
    <location>
        <begin position="542"/>
        <end position="562"/>
    </location>
</feature>
<dbReference type="EMBL" id="LLXL01003766">
    <property type="protein sequence ID" value="PKK58195.1"/>
    <property type="molecule type" value="Genomic_DNA"/>
</dbReference>
<dbReference type="VEuPathDB" id="FungiDB:FUN_023478"/>
<evidence type="ECO:0000313" key="4">
    <source>
        <dbReference type="Proteomes" id="UP000233469"/>
    </source>
</evidence>
<proteinExistence type="predicted"/>
<feature type="region of interest" description="Disordered" evidence="1">
    <location>
        <begin position="821"/>
        <end position="844"/>
    </location>
</feature>
<protein>
    <submittedName>
        <fullName evidence="3">Uncharacterized protein</fullName>
    </submittedName>
</protein>
<dbReference type="InterPro" id="IPR021109">
    <property type="entry name" value="Peptidase_aspartic_dom_sf"/>
</dbReference>
<gene>
    <name evidence="3" type="ORF">RhiirC2_795869</name>
    <name evidence="2" type="ORF">RhiirC2_796712</name>
</gene>